<dbReference type="PANTHER" id="PTHR11533">
    <property type="entry name" value="PROTEASE M1 ZINC METALLOPROTEASE"/>
    <property type="match status" value="1"/>
</dbReference>
<organism evidence="14 15">
    <name type="scientific">Winogradskyella immobilis</name>
    <dbReference type="NCBI Taxonomy" id="2816852"/>
    <lineage>
        <taxon>Bacteria</taxon>
        <taxon>Pseudomonadati</taxon>
        <taxon>Bacteroidota</taxon>
        <taxon>Flavobacteriia</taxon>
        <taxon>Flavobacteriales</taxon>
        <taxon>Flavobacteriaceae</taxon>
        <taxon>Winogradskyella</taxon>
    </lineage>
</organism>
<keyword evidence="11" id="KW-0482">Metalloprotease</keyword>
<dbReference type="InterPro" id="IPR001930">
    <property type="entry name" value="Peptidase_M1"/>
</dbReference>
<name>A0ABS8EJM7_9FLAO</name>
<dbReference type="Proteomes" id="UP000778797">
    <property type="component" value="Unassembled WGS sequence"/>
</dbReference>
<evidence type="ECO:0000256" key="5">
    <source>
        <dbReference type="ARBA" id="ARBA00015611"/>
    </source>
</evidence>
<evidence type="ECO:0000259" key="13">
    <source>
        <dbReference type="Pfam" id="PF17900"/>
    </source>
</evidence>
<comment type="caution">
    <text evidence="14">The sequence shown here is derived from an EMBL/GenBank/DDBJ whole genome shotgun (WGS) entry which is preliminary data.</text>
</comment>
<dbReference type="PRINTS" id="PR00756">
    <property type="entry name" value="ALADIPTASE"/>
</dbReference>
<evidence type="ECO:0000256" key="8">
    <source>
        <dbReference type="ARBA" id="ARBA00022723"/>
    </source>
</evidence>
<comment type="similarity">
    <text evidence="3">Belongs to the peptidase M1 family.</text>
</comment>
<keyword evidence="8" id="KW-0479">Metal-binding</keyword>
<dbReference type="EMBL" id="JAFMPT010000001">
    <property type="protein sequence ID" value="MCC1483067.1"/>
    <property type="molecule type" value="Genomic_DNA"/>
</dbReference>
<protein>
    <recommendedName>
        <fullName evidence="5">Aminopeptidase N</fullName>
        <ecNumber evidence="4">3.4.11.2</ecNumber>
    </recommendedName>
</protein>
<keyword evidence="6" id="KW-0031">Aminopeptidase</keyword>
<comment type="catalytic activity">
    <reaction evidence="1">
        <text>Release of an N-terminal amino acid, Xaa-|-Yaa- from a peptide, amide or arylamide. Xaa is preferably Ala, but may be most amino acids including Pro (slow action). When a terminal hydrophobic residue is followed by a prolyl residue, the two may be released as an intact Xaa-Pro dipeptide.</text>
        <dbReference type="EC" id="3.4.11.2"/>
    </reaction>
</comment>
<dbReference type="InterPro" id="IPR014782">
    <property type="entry name" value="Peptidase_M1_dom"/>
</dbReference>
<dbReference type="EC" id="3.4.11.2" evidence="4"/>
<dbReference type="Pfam" id="PF01433">
    <property type="entry name" value="Peptidase_M1"/>
    <property type="match status" value="1"/>
</dbReference>
<proteinExistence type="inferred from homology"/>
<keyword evidence="7" id="KW-0645">Protease</keyword>
<keyword evidence="9" id="KW-0378">Hydrolase</keyword>
<evidence type="ECO:0000256" key="6">
    <source>
        <dbReference type="ARBA" id="ARBA00022438"/>
    </source>
</evidence>
<dbReference type="InterPro" id="IPR027268">
    <property type="entry name" value="Peptidase_M4/M1_CTD_sf"/>
</dbReference>
<evidence type="ECO:0000256" key="4">
    <source>
        <dbReference type="ARBA" id="ARBA00012564"/>
    </source>
</evidence>
<dbReference type="Gene3D" id="1.10.390.10">
    <property type="entry name" value="Neutral Protease Domain 2"/>
    <property type="match status" value="1"/>
</dbReference>
<evidence type="ECO:0000256" key="1">
    <source>
        <dbReference type="ARBA" id="ARBA00000098"/>
    </source>
</evidence>
<gene>
    <name evidence="14" type="ORF">J1C55_00560</name>
</gene>
<evidence type="ECO:0000313" key="14">
    <source>
        <dbReference type="EMBL" id="MCC1483067.1"/>
    </source>
</evidence>
<dbReference type="Pfam" id="PF17900">
    <property type="entry name" value="Peptidase_M1_N"/>
    <property type="match status" value="1"/>
</dbReference>
<dbReference type="Gene3D" id="2.60.40.1730">
    <property type="entry name" value="tricorn interacting facor f3 domain"/>
    <property type="match status" value="1"/>
</dbReference>
<comment type="cofactor">
    <cofactor evidence="2">
        <name>Zn(2+)</name>
        <dbReference type="ChEBI" id="CHEBI:29105"/>
    </cofactor>
</comment>
<evidence type="ECO:0000256" key="3">
    <source>
        <dbReference type="ARBA" id="ARBA00010136"/>
    </source>
</evidence>
<evidence type="ECO:0000259" key="12">
    <source>
        <dbReference type="Pfam" id="PF01433"/>
    </source>
</evidence>
<dbReference type="InterPro" id="IPR042097">
    <property type="entry name" value="Aminopeptidase_N-like_N_sf"/>
</dbReference>
<feature type="domain" description="Peptidase M1 membrane alanine aminopeptidase" evidence="12">
    <location>
        <begin position="259"/>
        <end position="469"/>
    </location>
</feature>
<reference evidence="14" key="2">
    <citation type="submission" date="2021-10" db="EMBL/GenBank/DDBJ databases">
        <title>Genome of Winogradskyella sp. E313.</title>
        <authorList>
            <person name="Zhou Y."/>
        </authorList>
    </citation>
    <scope>NUCLEOTIDE SEQUENCE</scope>
    <source>
        <strain evidence="14">E313</strain>
    </source>
</reference>
<dbReference type="InterPro" id="IPR050344">
    <property type="entry name" value="Peptidase_M1_aminopeptidases"/>
</dbReference>
<keyword evidence="10" id="KW-0862">Zinc</keyword>
<dbReference type="CDD" id="cd09602">
    <property type="entry name" value="M1_APN"/>
    <property type="match status" value="1"/>
</dbReference>
<dbReference type="InterPro" id="IPR045357">
    <property type="entry name" value="Aminopeptidase_N-like_N"/>
</dbReference>
<evidence type="ECO:0000256" key="9">
    <source>
        <dbReference type="ARBA" id="ARBA00022801"/>
    </source>
</evidence>
<sequence length="861" mass="98029">MHFKSLISIKYLLSTFIVVCILSCTSEKKTELALEKGISLELAQYRKQQVQNIIYNLDFKIPEDKQTPIASILNLEVNLTDLEQPLFLDFNVDKSRILSVSVNGKSTKIKHEEEHVIIDQNHLKIGANTLEINFNAGELSLNRNDDYLYTLFVPDRASTAFPCFDQPDLKATYKLNITAPIGWQVLCGAPIETKAETAGLATYKYEATDKMSTYLFSFVAGDFKEDIQQLGELEMKMLHRETSEEKIDASTDEIFKLHHNAVNFLEDYTQQKFPFKKLDFACIPGFQYGGMEHVGAIQYRSTSLFLDNNATDSRKLGRCKLIAHETAHMWFGDLVTMKWFNDVWMKEVFANFMADKIANPTFPEINHALQFMTTHYPSAYSEDRTKGANPIRQKLDNLKNAGTLYGRIIYNKAPIMMRQLEAVIGEEKFKTGIQEYIKTFANGNADWNELVNILDSKTDVDMKAWSDVWVNQPGRPIINGDVTYANGKISNFKISQSAENGSANLWTQSFDIGLIYPNETKVISVQLNEKDTHLKEAEGLPIPETIIYNYNGFGYGIFPTDANKIESIPAIKNEVARGYSYINLYENTLSGAIHPDTAFKVLSNGFINEDEELIASMISGYARDIFWKYLSEKERLTHILSLESRLKNRLHEQLSVGMKKTVFNFYRGLAYSDSGKEFLYQLWSKKISIPNLKLNETDYTGIASSLAIFEHKDSKVILETAKNAISNPDRKARFEFLLPSLSSDEAERNAFMQSLSDAKYREKESWVLAALGNIHHPLRQTSAQQHLKMSLELLEEIQLTGDIFFPKGWLNSTIGNYSSPYAYTVLETFLNENPDFNPVLKNKLLQSADGLYRAKTINLVK</sequence>
<dbReference type="SUPFAM" id="SSF55486">
    <property type="entry name" value="Metalloproteases ('zincins'), catalytic domain"/>
    <property type="match status" value="1"/>
</dbReference>
<accession>A0ABS8EJM7</accession>
<dbReference type="SUPFAM" id="SSF63737">
    <property type="entry name" value="Leukotriene A4 hydrolase N-terminal domain"/>
    <property type="match status" value="1"/>
</dbReference>
<evidence type="ECO:0000256" key="2">
    <source>
        <dbReference type="ARBA" id="ARBA00001947"/>
    </source>
</evidence>
<evidence type="ECO:0000256" key="7">
    <source>
        <dbReference type="ARBA" id="ARBA00022670"/>
    </source>
</evidence>
<evidence type="ECO:0000313" key="15">
    <source>
        <dbReference type="Proteomes" id="UP000778797"/>
    </source>
</evidence>
<reference evidence="14" key="1">
    <citation type="submission" date="2021-03" db="EMBL/GenBank/DDBJ databases">
        <authorList>
            <person name="Ping X."/>
        </authorList>
    </citation>
    <scope>NUCLEOTIDE SEQUENCE</scope>
    <source>
        <strain evidence="14">E313</strain>
    </source>
</reference>
<evidence type="ECO:0000256" key="10">
    <source>
        <dbReference type="ARBA" id="ARBA00022833"/>
    </source>
</evidence>
<dbReference type="PANTHER" id="PTHR11533:SF174">
    <property type="entry name" value="PUROMYCIN-SENSITIVE AMINOPEPTIDASE-RELATED"/>
    <property type="match status" value="1"/>
</dbReference>
<evidence type="ECO:0000256" key="11">
    <source>
        <dbReference type="ARBA" id="ARBA00023049"/>
    </source>
</evidence>
<feature type="domain" description="Aminopeptidase N-like N-terminal" evidence="13">
    <location>
        <begin position="110"/>
        <end position="215"/>
    </location>
</feature>
<keyword evidence="15" id="KW-1185">Reference proteome</keyword>